<keyword evidence="1" id="KW-0443">Lipid metabolism</keyword>
<dbReference type="PANTHER" id="PTHR11011">
    <property type="entry name" value="MALE STERILITY PROTEIN 2-RELATED"/>
    <property type="match status" value="1"/>
</dbReference>
<comment type="similarity">
    <text evidence="1">Belongs to the fatty acyl-CoA reductase family.</text>
</comment>
<keyword evidence="1" id="KW-0521">NADP</keyword>
<evidence type="ECO:0000256" key="1">
    <source>
        <dbReference type="RuleBase" id="RU363097"/>
    </source>
</evidence>
<evidence type="ECO:0000313" key="4">
    <source>
        <dbReference type="EMBL" id="CAG7732771.1"/>
    </source>
</evidence>
<reference evidence="4" key="1">
    <citation type="submission" date="2021-06" db="EMBL/GenBank/DDBJ databases">
        <authorList>
            <person name="Hodson N. C."/>
            <person name="Mongue J. A."/>
            <person name="Jaron S. K."/>
        </authorList>
    </citation>
    <scope>NUCLEOTIDE SEQUENCE</scope>
</reference>
<name>A0A8J2PD92_9HEXA</name>
<keyword evidence="1" id="KW-0444">Lipid biosynthesis</keyword>
<evidence type="ECO:0000259" key="3">
    <source>
        <dbReference type="Pfam" id="PF07993"/>
    </source>
</evidence>
<sequence length="104" mass="11423">VKAFVHVSTAFSMAPGSVDEKVYPMDVEPEDALEFFAKIPADWNTSITKLILKDKINTYAYSKHIAERLVERAGNNLPVSIVRPGGITSGMTEPLPGWNETQSS</sequence>
<protein>
    <recommendedName>
        <fullName evidence="1">Fatty acyl-CoA reductase</fullName>
        <ecNumber evidence="1">1.2.1.84</ecNumber>
    </recommendedName>
</protein>
<feature type="domain" description="Thioester reductase (TE)" evidence="3">
    <location>
        <begin position="2"/>
        <end position="102"/>
    </location>
</feature>
<dbReference type="InterPro" id="IPR013120">
    <property type="entry name" value="FAR_NAD-bd"/>
</dbReference>
<dbReference type="PANTHER" id="PTHR11011:SF45">
    <property type="entry name" value="FATTY ACYL-COA REDUCTASE CG8306-RELATED"/>
    <property type="match status" value="1"/>
</dbReference>
<dbReference type="EC" id="1.2.1.84" evidence="1"/>
<keyword evidence="5" id="KW-1185">Reference proteome</keyword>
<dbReference type="GO" id="GO:0102965">
    <property type="term" value="F:alcohol-forming long-chain fatty acyl-CoA reductase activity"/>
    <property type="evidence" value="ECO:0007669"/>
    <property type="project" value="UniProtKB-EC"/>
</dbReference>
<dbReference type="GO" id="GO:0080019">
    <property type="term" value="F:alcohol-forming very long-chain fatty acyl-CoA reductase activity"/>
    <property type="evidence" value="ECO:0007669"/>
    <property type="project" value="InterPro"/>
</dbReference>
<feature type="non-terminal residue" evidence="4">
    <location>
        <position position="1"/>
    </location>
</feature>
<dbReference type="Pfam" id="PF07993">
    <property type="entry name" value="NAD_binding_4"/>
    <property type="match status" value="1"/>
</dbReference>
<gene>
    <name evidence="4" type="ORF">AFUS01_LOCUS21260</name>
</gene>
<comment type="function">
    <text evidence="1">Catalyzes the reduction of fatty acyl-CoA to fatty alcohols.</text>
</comment>
<dbReference type="InterPro" id="IPR026055">
    <property type="entry name" value="FAR"/>
</dbReference>
<dbReference type="GO" id="GO:0005777">
    <property type="term" value="C:peroxisome"/>
    <property type="evidence" value="ECO:0007669"/>
    <property type="project" value="TreeGrafter"/>
</dbReference>
<dbReference type="GO" id="GO:0035336">
    <property type="term" value="P:long-chain fatty-acyl-CoA metabolic process"/>
    <property type="evidence" value="ECO:0007669"/>
    <property type="project" value="TreeGrafter"/>
</dbReference>
<evidence type="ECO:0000256" key="2">
    <source>
        <dbReference type="SAM" id="MobiDB-lite"/>
    </source>
</evidence>
<dbReference type="EMBL" id="CAJVCH010237100">
    <property type="protein sequence ID" value="CAG7732771.1"/>
    <property type="molecule type" value="Genomic_DNA"/>
</dbReference>
<feature type="region of interest" description="Disordered" evidence="2">
    <location>
        <begin position="85"/>
        <end position="104"/>
    </location>
</feature>
<comment type="catalytic activity">
    <reaction evidence="1">
        <text>a long-chain fatty acyl-CoA + 2 NADPH + 2 H(+) = a long-chain primary fatty alcohol + 2 NADP(+) + CoA</text>
        <dbReference type="Rhea" id="RHEA:52716"/>
        <dbReference type="ChEBI" id="CHEBI:15378"/>
        <dbReference type="ChEBI" id="CHEBI:57287"/>
        <dbReference type="ChEBI" id="CHEBI:57783"/>
        <dbReference type="ChEBI" id="CHEBI:58349"/>
        <dbReference type="ChEBI" id="CHEBI:77396"/>
        <dbReference type="ChEBI" id="CHEBI:83139"/>
        <dbReference type="EC" id="1.2.1.84"/>
    </reaction>
</comment>
<keyword evidence="1" id="KW-0560">Oxidoreductase</keyword>
<dbReference type="AlphaFoldDB" id="A0A8J2PD92"/>
<proteinExistence type="inferred from homology"/>
<evidence type="ECO:0000313" key="5">
    <source>
        <dbReference type="Proteomes" id="UP000708208"/>
    </source>
</evidence>
<feature type="non-terminal residue" evidence="4">
    <location>
        <position position="104"/>
    </location>
</feature>
<dbReference type="OrthoDB" id="429813at2759"/>
<accession>A0A8J2PD92</accession>
<organism evidence="4 5">
    <name type="scientific">Allacma fusca</name>
    <dbReference type="NCBI Taxonomy" id="39272"/>
    <lineage>
        <taxon>Eukaryota</taxon>
        <taxon>Metazoa</taxon>
        <taxon>Ecdysozoa</taxon>
        <taxon>Arthropoda</taxon>
        <taxon>Hexapoda</taxon>
        <taxon>Collembola</taxon>
        <taxon>Symphypleona</taxon>
        <taxon>Sminthuridae</taxon>
        <taxon>Allacma</taxon>
    </lineage>
</organism>
<comment type="caution">
    <text evidence="4">The sequence shown here is derived from an EMBL/GenBank/DDBJ whole genome shotgun (WGS) entry which is preliminary data.</text>
</comment>
<dbReference type="Proteomes" id="UP000708208">
    <property type="component" value="Unassembled WGS sequence"/>
</dbReference>